<evidence type="ECO:0000313" key="2">
    <source>
        <dbReference type="Proteomes" id="UP001623348"/>
    </source>
</evidence>
<dbReference type="AlphaFoldDB" id="A0ABC9XD78"/>
<proteinExistence type="predicted"/>
<comment type="caution">
    <text evidence="1">The sequence shown here is derived from an EMBL/GenBank/DDBJ whole genome shotgun (WGS) entry which is preliminary data.</text>
</comment>
<protein>
    <submittedName>
        <fullName evidence="1">Uncharacterized protein</fullName>
    </submittedName>
</protein>
<reference evidence="1 2" key="1">
    <citation type="submission" date="2024-06" db="EMBL/GenBank/DDBJ databases">
        <title>The draft genome of Grus japonensis, version 3.</title>
        <authorList>
            <person name="Nabeshima K."/>
            <person name="Suzuki S."/>
            <person name="Onuma M."/>
        </authorList>
    </citation>
    <scope>NUCLEOTIDE SEQUENCE [LARGE SCALE GENOMIC DNA]</scope>
    <source>
        <strain evidence="1 2">451A</strain>
    </source>
</reference>
<sequence>MDFLPLDVFPMNLEEKIMVLQYLRWLLHASNYLKPQCTLEHGDTRHPRPLGQKRCKAAVTIYYISDISELQQEKPCAIL</sequence>
<keyword evidence="2" id="KW-1185">Reference proteome</keyword>
<dbReference type="EMBL" id="BAAFJT010000013">
    <property type="protein sequence ID" value="GAB0195610.1"/>
    <property type="molecule type" value="Genomic_DNA"/>
</dbReference>
<name>A0ABC9XD78_GRUJA</name>
<evidence type="ECO:0000313" key="1">
    <source>
        <dbReference type="EMBL" id="GAB0195610.1"/>
    </source>
</evidence>
<gene>
    <name evidence="1" type="ORF">GRJ2_002026300</name>
</gene>
<organism evidence="1 2">
    <name type="scientific">Grus japonensis</name>
    <name type="common">Japanese crane</name>
    <name type="synonym">Red-crowned crane</name>
    <dbReference type="NCBI Taxonomy" id="30415"/>
    <lineage>
        <taxon>Eukaryota</taxon>
        <taxon>Metazoa</taxon>
        <taxon>Chordata</taxon>
        <taxon>Craniata</taxon>
        <taxon>Vertebrata</taxon>
        <taxon>Euteleostomi</taxon>
        <taxon>Archelosauria</taxon>
        <taxon>Archosauria</taxon>
        <taxon>Dinosauria</taxon>
        <taxon>Saurischia</taxon>
        <taxon>Theropoda</taxon>
        <taxon>Coelurosauria</taxon>
        <taxon>Aves</taxon>
        <taxon>Neognathae</taxon>
        <taxon>Neoaves</taxon>
        <taxon>Gruiformes</taxon>
        <taxon>Gruidae</taxon>
        <taxon>Grus</taxon>
    </lineage>
</organism>
<accession>A0ABC9XD78</accession>
<dbReference type="Proteomes" id="UP001623348">
    <property type="component" value="Unassembled WGS sequence"/>
</dbReference>